<proteinExistence type="predicted"/>
<keyword evidence="1" id="KW-0472">Membrane</keyword>
<keyword evidence="3" id="KW-1185">Reference proteome</keyword>
<reference evidence="2 3" key="1">
    <citation type="journal article" date="2022" name="Microbiol. Resour. Announc.">
        <title>Complete Genome Sequence of the Hyperthermophilic and Acidophilic Archaeon Saccharolobus caldissimus Strain HS-3T.</title>
        <authorList>
            <person name="Sakai H.D."/>
            <person name="Kurosawa N."/>
        </authorList>
    </citation>
    <scope>NUCLEOTIDE SEQUENCE [LARGE SCALE GENOMIC DNA]</scope>
    <source>
        <strain evidence="2 3">JCM32116</strain>
    </source>
</reference>
<dbReference type="EMBL" id="AP025226">
    <property type="protein sequence ID" value="BDB97153.1"/>
    <property type="molecule type" value="Genomic_DNA"/>
</dbReference>
<dbReference type="AlphaFoldDB" id="A0AAQ4CMX2"/>
<evidence type="ECO:0000313" key="3">
    <source>
        <dbReference type="Proteomes" id="UP001319921"/>
    </source>
</evidence>
<gene>
    <name evidence="2" type="ORF">SACC_01700</name>
</gene>
<keyword evidence="1" id="KW-1133">Transmembrane helix</keyword>
<sequence length="49" mass="5661">MTLNDVQLVFIATILILIFIIIYIVFVEFPIKSSATKDIYTKKKKGKNK</sequence>
<dbReference type="KEGG" id="scas:SACC_01700"/>
<feature type="transmembrane region" description="Helical" evidence="1">
    <location>
        <begin position="6"/>
        <end position="27"/>
    </location>
</feature>
<dbReference type="Proteomes" id="UP001319921">
    <property type="component" value="Chromosome"/>
</dbReference>
<name>A0AAQ4CMX2_9CREN</name>
<evidence type="ECO:0000256" key="1">
    <source>
        <dbReference type="SAM" id="Phobius"/>
    </source>
</evidence>
<protein>
    <submittedName>
        <fullName evidence="2">Uncharacterized protein</fullName>
    </submittedName>
</protein>
<organism evidence="2 3">
    <name type="scientific">Saccharolobus caldissimus</name>
    <dbReference type="NCBI Taxonomy" id="1702097"/>
    <lineage>
        <taxon>Archaea</taxon>
        <taxon>Thermoproteota</taxon>
        <taxon>Thermoprotei</taxon>
        <taxon>Sulfolobales</taxon>
        <taxon>Sulfolobaceae</taxon>
        <taxon>Saccharolobus</taxon>
    </lineage>
</organism>
<keyword evidence="1" id="KW-0812">Transmembrane</keyword>
<evidence type="ECO:0000313" key="2">
    <source>
        <dbReference type="EMBL" id="BDB97153.1"/>
    </source>
</evidence>
<accession>A0AAQ4CMX2</accession>